<proteinExistence type="inferred from homology"/>
<dbReference type="InterPro" id="IPR036052">
    <property type="entry name" value="TrpB-like_PALP_sf"/>
</dbReference>
<dbReference type="InterPro" id="IPR001926">
    <property type="entry name" value="TrpB-like_PALP"/>
</dbReference>
<dbReference type="InterPro" id="IPR027278">
    <property type="entry name" value="ACCD_DCysDesulf"/>
</dbReference>
<evidence type="ECO:0000256" key="3">
    <source>
        <dbReference type="ARBA" id="ARBA00022898"/>
    </source>
</evidence>
<evidence type="ECO:0000259" key="4">
    <source>
        <dbReference type="Pfam" id="PF00291"/>
    </source>
</evidence>
<dbReference type="EMBL" id="JBHSWE010000001">
    <property type="protein sequence ID" value="MFC6668852.1"/>
    <property type="molecule type" value="Genomic_DNA"/>
</dbReference>
<reference evidence="6" key="1">
    <citation type="journal article" date="2019" name="Int. J. Syst. Evol. Microbiol.">
        <title>The Global Catalogue of Microorganisms (GCM) 10K type strain sequencing project: providing services to taxonomists for standard genome sequencing and annotation.</title>
        <authorList>
            <consortium name="The Broad Institute Genomics Platform"/>
            <consortium name="The Broad Institute Genome Sequencing Center for Infectious Disease"/>
            <person name="Wu L."/>
            <person name="Ma J."/>
        </authorList>
    </citation>
    <scope>NUCLEOTIDE SEQUENCE [LARGE SCALE GENOMIC DNA]</scope>
    <source>
        <strain evidence="6">NBRC 111756</strain>
    </source>
</reference>
<sequence length="377" mass="40332">MDIVLASPKIRTRIDAGSSATPSIAQEYRIGAVPGGDPNLDRHWAGLLVAYAAMSSVVSDQTVSLSPPLLQKLQLELYRRSRVEVWLLRLDTLHPQVSGNKGFKLKYALEEAQACGAARILSFGGAFSNHIHALAFAGFARGIDTIGVIRGESDYAGNPTLSDAASWGMRLHFVDRATYRRKAQQAFLSHLEGLFGPCYLIAEGGCGPLATRGCREILGQVPAEQLARFDLIAVAVGTGGTLSGLIASRPAHCRLLGFPVLKGAEFLFRDIRSQLADAGIADPGGWHLQLDAHGGGYGCVTTQLAAFLAAFERETGILLDPVYTGKMLLRFNQQVADGDVPAGSRVLLIHTGGLQGLRGMAKTLYDRRLAFQGALPL</sequence>
<dbReference type="RefSeq" id="WP_379907411.1">
    <property type="nucleotide sequence ID" value="NZ_JBHSWE010000001.1"/>
</dbReference>
<evidence type="ECO:0000313" key="5">
    <source>
        <dbReference type="EMBL" id="MFC6668852.1"/>
    </source>
</evidence>
<evidence type="ECO:0000256" key="2">
    <source>
        <dbReference type="ARBA" id="ARBA00008639"/>
    </source>
</evidence>
<keyword evidence="6" id="KW-1185">Reference proteome</keyword>
<protein>
    <submittedName>
        <fullName evidence="5">1-aminocyclopropane-1-carboxylate deaminase/D-cysteine desulfhydrase</fullName>
    </submittedName>
</protein>
<dbReference type="PANTHER" id="PTHR43780:SF2">
    <property type="entry name" value="1-AMINOCYCLOPROPANE-1-CARBOXYLATE DEAMINASE-RELATED"/>
    <property type="match status" value="1"/>
</dbReference>
<comment type="cofactor">
    <cofactor evidence="1">
        <name>pyridoxal 5'-phosphate</name>
        <dbReference type="ChEBI" id="CHEBI:597326"/>
    </cofactor>
</comment>
<evidence type="ECO:0000313" key="6">
    <source>
        <dbReference type="Proteomes" id="UP001596422"/>
    </source>
</evidence>
<comment type="caution">
    <text evidence="5">The sequence shown here is derived from an EMBL/GenBank/DDBJ whole genome shotgun (WGS) entry which is preliminary data.</text>
</comment>
<dbReference type="Gene3D" id="3.40.50.1100">
    <property type="match status" value="2"/>
</dbReference>
<dbReference type="PANTHER" id="PTHR43780">
    <property type="entry name" value="1-AMINOCYCLOPROPANE-1-CARBOXYLATE DEAMINASE-RELATED"/>
    <property type="match status" value="1"/>
</dbReference>
<dbReference type="SUPFAM" id="SSF53686">
    <property type="entry name" value="Tryptophan synthase beta subunit-like PLP-dependent enzymes"/>
    <property type="match status" value="1"/>
</dbReference>
<dbReference type="Proteomes" id="UP001596422">
    <property type="component" value="Unassembled WGS sequence"/>
</dbReference>
<keyword evidence="3" id="KW-0663">Pyridoxal phosphate</keyword>
<organism evidence="5 6">
    <name type="scientific">Marinobacterium aestuariivivens</name>
    <dbReference type="NCBI Taxonomy" id="1698799"/>
    <lineage>
        <taxon>Bacteria</taxon>
        <taxon>Pseudomonadati</taxon>
        <taxon>Pseudomonadota</taxon>
        <taxon>Gammaproteobacteria</taxon>
        <taxon>Oceanospirillales</taxon>
        <taxon>Oceanospirillaceae</taxon>
        <taxon>Marinobacterium</taxon>
    </lineage>
</organism>
<feature type="domain" description="Tryptophan synthase beta chain-like PALP" evidence="4">
    <location>
        <begin position="79"/>
        <end position="352"/>
    </location>
</feature>
<comment type="similarity">
    <text evidence="2">Belongs to the ACC deaminase/D-cysteine desulfhydrase family.</text>
</comment>
<accession>A0ABW1ZTL6</accession>
<name>A0ABW1ZTL6_9GAMM</name>
<evidence type="ECO:0000256" key="1">
    <source>
        <dbReference type="ARBA" id="ARBA00001933"/>
    </source>
</evidence>
<gene>
    <name evidence="5" type="ORF">ACFQDL_01015</name>
</gene>
<dbReference type="Pfam" id="PF00291">
    <property type="entry name" value="PALP"/>
    <property type="match status" value="1"/>
</dbReference>